<proteinExistence type="predicted"/>
<sequence length="437" mass="46816">MPSTFTSFSSLYLSTLLMLVGSGLLSTYLGLRLSADNVNAVWIGLLMTGYYVGLVMGATVGHRLIARVGHIRAFVASAGVVTASVLCHALTSSVEVWLALRWLVGLGMMCQYMVLESWLNEQAESHQRGRVFAGYMLVTFLGLGLGQLLLTLMPELTFRHVVLVAICFSLCLVPVAVTRRLHPAPLHPAPLEVRLFIRRIPQALSTIAVAGLILGGFYGLAPAYAATQGLDTHAIGIFMAVTIGAGLFAQGPTGWLSDRIDRSRMIQVNAILLTTIALMIALTSSPLLLMVLTGLFGLMAFTLYPLAVALANDHVDQERRVQLAATLLMTFGLGASAGPLFGAALMELAGPGMLYVFMACSSLLLVVFVRPERVTGENLVEEAPVQFMPAAGNLATSPLAAAIDPRVDEQVVIEQMQDEEPIAEEAVDEDDAEHRPG</sequence>
<feature type="compositionally biased region" description="Acidic residues" evidence="4">
    <location>
        <begin position="418"/>
        <end position="431"/>
    </location>
</feature>
<dbReference type="EMBL" id="BMNN01000001">
    <property type="protein sequence ID" value="GGI92686.1"/>
    <property type="molecule type" value="Genomic_DNA"/>
</dbReference>
<evidence type="ECO:0000313" key="7">
    <source>
        <dbReference type="EMBL" id="GGI92686.1"/>
    </source>
</evidence>
<accession>A0ABQ2CMD3</accession>
<gene>
    <name evidence="7" type="ORF">GCM10009083_06530</name>
</gene>
<feature type="transmembrane region" description="Helical" evidence="5">
    <location>
        <begin position="203"/>
        <end position="221"/>
    </location>
</feature>
<keyword evidence="3 5" id="KW-0472">Membrane</keyword>
<evidence type="ECO:0000256" key="5">
    <source>
        <dbReference type="SAM" id="Phobius"/>
    </source>
</evidence>
<evidence type="ECO:0000256" key="1">
    <source>
        <dbReference type="ARBA" id="ARBA00022692"/>
    </source>
</evidence>
<feature type="transmembrane region" description="Helical" evidence="5">
    <location>
        <begin position="233"/>
        <end position="253"/>
    </location>
</feature>
<feature type="region of interest" description="Disordered" evidence="4">
    <location>
        <begin position="418"/>
        <end position="437"/>
    </location>
</feature>
<feature type="domain" description="Major facilitator superfamily (MFS) profile" evidence="6">
    <location>
        <begin position="7"/>
        <end position="374"/>
    </location>
</feature>
<dbReference type="CDD" id="cd17477">
    <property type="entry name" value="MFS_YcaD_like"/>
    <property type="match status" value="1"/>
</dbReference>
<evidence type="ECO:0000256" key="2">
    <source>
        <dbReference type="ARBA" id="ARBA00022989"/>
    </source>
</evidence>
<feature type="transmembrane region" description="Helical" evidence="5">
    <location>
        <begin position="323"/>
        <end position="346"/>
    </location>
</feature>
<organism evidence="7 8">
    <name type="scientific">Halopseudomonas pertucinogena</name>
    <dbReference type="NCBI Taxonomy" id="86175"/>
    <lineage>
        <taxon>Bacteria</taxon>
        <taxon>Pseudomonadati</taxon>
        <taxon>Pseudomonadota</taxon>
        <taxon>Gammaproteobacteria</taxon>
        <taxon>Pseudomonadales</taxon>
        <taxon>Pseudomonadaceae</taxon>
        <taxon>Halopseudomonas</taxon>
    </lineage>
</organism>
<protein>
    <submittedName>
        <fullName evidence="7">MFS transporter</fullName>
    </submittedName>
</protein>
<dbReference type="PANTHER" id="PTHR23521:SF3">
    <property type="entry name" value="MFS TRANSPORTER"/>
    <property type="match status" value="1"/>
</dbReference>
<feature type="transmembrane region" description="Helical" evidence="5">
    <location>
        <begin position="352"/>
        <end position="369"/>
    </location>
</feature>
<feature type="transmembrane region" description="Helical" evidence="5">
    <location>
        <begin position="265"/>
        <end position="282"/>
    </location>
</feature>
<feature type="transmembrane region" description="Helical" evidence="5">
    <location>
        <begin position="288"/>
        <end position="311"/>
    </location>
</feature>
<evidence type="ECO:0000313" key="8">
    <source>
        <dbReference type="Proteomes" id="UP000633263"/>
    </source>
</evidence>
<dbReference type="InterPro" id="IPR020846">
    <property type="entry name" value="MFS_dom"/>
</dbReference>
<feature type="transmembrane region" description="Helical" evidence="5">
    <location>
        <begin position="131"/>
        <end position="150"/>
    </location>
</feature>
<dbReference type="RefSeq" id="WP_188635140.1">
    <property type="nucleotide sequence ID" value="NZ_BMNN01000001.1"/>
</dbReference>
<evidence type="ECO:0000256" key="4">
    <source>
        <dbReference type="SAM" id="MobiDB-lite"/>
    </source>
</evidence>
<keyword evidence="1 5" id="KW-0812">Transmembrane</keyword>
<evidence type="ECO:0000259" key="6">
    <source>
        <dbReference type="PROSITE" id="PS50850"/>
    </source>
</evidence>
<dbReference type="PANTHER" id="PTHR23521">
    <property type="entry name" value="TRANSPORTER MFS SUPERFAMILY"/>
    <property type="match status" value="1"/>
</dbReference>
<dbReference type="InterPro" id="IPR047200">
    <property type="entry name" value="MFS_YcaD-like"/>
</dbReference>
<dbReference type="Proteomes" id="UP000633263">
    <property type="component" value="Unassembled WGS sequence"/>
</dbReference>
<keyword evidence="2 5" id="KW-1133">Transmembrane helix</keyword>
<dbReference type="SUPFAM" id="SSF103473">
    <property type="entry name" value="MFS general substrate transporter"/>
    <property type="match status" value="1"/>
</dbReference>
<dbReference type="InterPro" id="IPR036259">
    <property type="entry name" value="MFS_trans_sf"/>
</dbReference>
<evidence type="ECO:0000256" key="3">
    <source>
        <dbReference type="ARBA" id="ARBA00023136"/>
    </source>
</evidence>
<dbReference type="Gene3D" id="1.20.1250.20">
    <property type="entry name" value="MFS general substrate transporter like domains"/>
    <property type="match status" value="2"/>
</dbReference>
<feature type="transmembrane region" description="Helical" evidence="5">
    <location>
        <begin position="73"/>
        <end position="91"/>
    </location>
</feature>
<comment type="caution">
    <text evidence="7">The sequence shown here is derived from an EMBL/GenBank/DDBJ whole genome shotgun (WGS) entry which is preliminary data.</text>
</comment>
<feature type="transmembrane region" description="Helical" evidence="5">
    <location>
        <begin position="41"/>
        <end position="61"/>
    </location>
</feature>
<feature type="transmembrane region" description="Helical" evidence="5">
    <location>
        <begin position="12"/>
        <end position="29"/>
    </location>
</feature>
<feature type="transmembrane region" description="Helical" evidence="5">
    <location>
        <begin position="156"/>
        <end position="177"/>
    </location>
</feature>
<keyword evidence="8" id="KW-1185">Reference proteome</keyword>
<dbReference type="Pfam" id="PF07690">
    <property type="entry name" value="MFS_1"/>
    <property type="match status" value="1"/>
</dbReference>
<name>A0ABQ2CMD3_9GAMM</name>
<dbReference type="InterPro" id="IPR011701">
    <property type="entry name" value="MFS"/>
</dbReference>
<reference evidence="8" key="1">
    <citation type="journal article" date="2019" name="Int. J. Syst. Evol. Microbiol.">
        <title>The Global Catalogue of Microorganisms (GCM) 10K type strain sequencing project: providing services to taxonomists for standard genome sequencing and annotation.</title>
        <authorList>
            <consortium name="The Broad Institute Genomics Platform"/>
            <consortium name="The Broad Institute Genome Sequencing Center for Infectious Disease"/>
            <person name="Wu L."/>
            <person name="Ma J."/>
        </authorList>
    </citation>
    <scope>NUCLEOTIDE SEQUENCE [LARGE SCALE GENOMIC DNA]</scope>
    <source>
        <strain evidence="8">JCM 11590</strain>
    </source>
</reference>
<feature type="transmembrane region" description="Helical" evidence="5">
    <location>
        <begin position="97"/>
        <end position="119"/>
    </location>
</feature>
<dbReference type="PROSITE" id="PS50850">
    <property type="entry name" value="MFS"/>
    <property type="match status" value="1"/>
</dbReference>